<comment type="caution">
    <text evidence="1">The sequence shown here is derived from an EMBL/GenBank/DDBJ whole genome shotgun (WGS) entry which is preliminary data.</text>
</comment>
<evidence type="ECO:0000313" key="1">
    <source>
        <dbReference type="EMBL" id="KAH3716411.1"/>
    </source>
</evidence>
<organism evidence="1 2">
    <name type="scientific">Dreissena polymorpha</name>
    <name type="common">Zebra mussel</name>
    <name type="synonym">Mytilus polymorpha</name>
    <dbReference type="NCBI Taxonomy" id="45954"/>
    <lineage>
        <taxon>Eukaryota</taxon>
        <taxon>Metazoa</taxon>
        <taxon>Spiralia</taxon>
        <taxon>Lophotrochozoa</taxon>
        <taxon>Mollusca</taxon>
        <taxon>Bivalvia</taxon>
        <taxon>Autobranchia</taxon>
        <taxon>Heteroconchia</taxon>
        <taxon>Euheterodonta</taxon>
        <taxon>Imparidentia</taxon>
        <taxon>Neoheterodontei</taxon>
        <taxon>Myida</taxon>
        <taxon>Dreissenoidea</taxon>
        <taxon>Dreissenidae</taxon>
        <taxon>Dreissena</taxon>
    </lineage>
</organism>
<keyword evidence="2" id="KW-1185">Reference proteome</keyword>
<dbReference type="EMBL" id="JAIWYP010000013">
    <property type="protein sequence ID" value="KAH3716411.1"/>
    <property type="molecule type" value="Genomic_DNA"/>
</dbReference>
<proteinExistence type="predicted"/>
<protein>
    <submittedName>
        <fullName evidence="1">Uncharacterized protein</fullName>
    </submittedName>
</protein>
<reference evidence="1" key="1">
    <citation type="journal article" date="2019" name="bioRxiv">
        <title>The Genome of the Zebra Mussel, Dreissena polymorpha: A Resource for Invasive Species Research.</title>
        <authorList>
            <person name="McCartney M.A."/>
            <person name="Auch B."/>
            <person name="Kono T."/>
            <person name="Mallez S."/>
            <person name="Zhang Y."/>
            <person name="Obille A."/>
            <person name="Becker A."/>
            <person name="Abrahante J.E."/>
            <person name="Garbe J."/>
            <person name="Badalamenti J.P."/>
            <person name="Herman A."/>
            <person name="Mangelson H."/>
            <person name="Liachko I."/>
            <person name="Sullivan S."/>
            <person name="Sone E.D."/>
            <person name="Koren S."/>
            <person name="Silverstein K.A.T."/>
            <person name="Beckman K.B."/>
            <person name="Gohl D.M."/>
        </authorList>
    </citation>
    <scope>NUCLEOTIDE SEQUENCE</scope>
    <source>
        <strain evidence="1">Duluth1</strain>
        <tissue evidence="1">Whole animal</tissue>
    </source>
</reference>
<reference evidence="1" key="2">
    <citation type="submission" date="2020-11" db="EMBL/GenBank/DDBJ databases">
        <authorList>
            <person name="McCartney M.A."/>
            <person name="Auch B."/>
            <person name="Kono T."/>
            <person name="Mallez S."/>
            <person name="Becker A."/>
            <person name="Gohl D.M."/>
            <person name="Silverstein K.A.T."/>
            <person name="Koren S."/>
            <person name="Bechman K.B."/>
            <person name="Herman A."/>
            <person name="Abrahante J.E."/>
            <person name="Garbe J."/>
        </authorList>
    </citation>
    <scope>NUCLEOTIDE SEQUENCE</scope>
    <source>
        <strain evidence="1">Duluth1</strain>
        <tissue evidence="1">Whole animal</tissue>
    </source>
</reference>
<dbReference type="AlphaFoldDB" id="A0A9D4C310"/>
<dbReference type="Proteomes" id="UP000828390">
    <property type="component" value="Unassembled WGS sequence"/>
</dbReference>
<accession>A0A9D4C310</accession>
<name>A0A9D4C310_DREPO</name>
<evidence type="ECO:0000313" key="2">
    <source>
        <dbReference type="Proteomes" id="UP000828390"/>
    </source>
</evidence>
<gene>
    <name evidence="1" type="ORF">DPMN_059133</name>
</gene>
<sequence length="62" mass="6896">MWQISALYQFAPVQSFNAIDHLPMWQMSALHQFAPVQSFNAIDRIPNVADVGTAPVCTSSVF</sequence>